<dbReference type="PROSITE" id="PS51352">
    <property type="entry name" value="THIOREDOXIN_2"/>
    <property type="match status" value="1"/>
</dbReference>
<feature type="compositionally biased region" description="Low complexity" evidence="1">
    <location>
        <begin position="339"/>
        <end position="348"/>
    </location>
</feature>
<name>A0A2K1ILR2_PHYPA</name>
<feature type="region of interest" description="Disordered" evidence="1">
    <location>
        <begin position="339"/>
        <end position="363"/>
    </location>
</feature>
<feature type="region of interest" description="Disordered" evidence="1">
    <location>
        <begin position="40"/>
        <end position="60"/>
    </location>
</feature>
<accession>A0A2K1ILR2</accession>
<dbReference type="Pfam" id="PF00085">
    <property type="entry name" value="Thioredoxin"/>
    <property type="match status" value="1"/>
</dbReference>
<dbReference type="EMBL" id="ABEU02000022">
    <property type="protein sequence ID" value="PNR30208.1"/>
    <property type="molecule type" value="Genomic_DNA"/>
</dbReference>
<evidence type="ECO:0000313" key="3">
    <source>
        <dbReference type="EMBL" id="PNR30208.1"/>
    </source>
</evidence>
<evidence type="ECO:0000256" key="1">
    <source>
        <dbReference type="SAM" id="MobiDB-lite"/>
    </source>
</evidence>
<proteinExistence type="predicted"/>
<reference evidence="4" key="3">
    <citation type="submission" date="2020-12" db="UniProtKB">
        <authorList>
            <consortium name="EnsemblPlants"/>
        </authorList>
    </citation>
    <scope>IDENTIFICATION</scope>
</reference>
<dbReference type="InterPro" id="IPR013766">
    <property type="entry name" value="Thioredoxin_domain"/>
</dbReference>
<dbReference type="Gene3D" id="3.40.30.10">
    <property type="entry name" value="Glutaredoxin"/>
    <property type="match status" value="1"/>
</dbReference>
<sequence>MAPMDVCLRVAHHAAAPPPTFDDALAIAIAVSSTLSLTHSLTRSGTTTRPLLSSPRPHLEHSLQPRRCSLSLHSPGLPHSAMAAVATVCSTQTLRFMPTIGLQRTRSKTTSRSLVSIDSEKHWTNLELKKSPASTWVCMSKPEDQEIVPPVPPPDCCNQKETEEVTQVASETAKENATPVEVFQQIGPSKQMNRLIALGSVVFAVGLFVSGRLEGVARPGLSQLSANAVPYEEALANGRPTVVEFYADWCEVCREMAKDVYQVEEEYRDRINFVMLNVDNPKWEPELDEFGVEGIPHFAFLDAKGNEEGNIVGRLPPKFLRENVMALAKGETAVPHSSVVGSFSSADSRQAPQLVGPRSHSEN</sequence>
<dbReference type="OrthoDB" id="2121326at2759"/>
<dbReference type="Proteomes" id="UP000006727">
    <property type="component" value="Chromosome 22"/>
</dbReference>
<evidence type="ECO:0000313" key="4">
    <source>
        <dbReference type="EnsemblPlants" id="Pp3c22_350V3.1"/>
    </source>
</evidence>
<organism evidence="3">
    <name type="scientific">Physcomitrium patens</name>
    <name type="common">Spreading-leaved earth moss</name>
    <name type="synonym">Physcomitrella patens</name>
    <dbReference type="NCBI Taxonomy" id="3218"/>
    <lineage>
        <taxon>Eukaryota</taxon>
        <taxon>Viridiplantae</taxon>
        <taxon>Streptophyta</taxon>
        <taxon>Embryophyta</taxon>
        <taxon>Bryophyta</taxon>
        <taxon>Bryophytina</taxon>
        <taxon>Bryopsida</taxon>
        <taxon>Funariidae</taxon>
        <taxon>Funariales</taxon>
        <taxon>Funariaceae</taxon>
        <taxon>Physcomitrium</taxon>
    </lineage>
</organism>
<dbReference type="GO" id="GO:0010190">
    <property type="term" value="P:cytochrome b6f complex assembly"/>
    <property type="evidence" value="ECO:0000318"/>
    <property type="project" value="GO_Central"/>
</dbReference>
<keyword evidence="5" id="KW-1185">Reference proteome</keyword>
<dbReference type="PANTHER" id="PTHR47353">
    <property type="entry name" value="THIOREDOXIN-LIKE PROTEIN HCF164, CHLOROPLASTIC"/>
    <property type="match status" value="1"/>
</dbReference>
<dbReference type="EnsemblPlants" id="Pp3c22_350V3.3">
    <property type="protein sequence ID" value="Pp3c22_350V3.3"/>
    <property type="gene ID" value="Pp3c22_350"/>
</dbReference>
<dbReference type="GO" id="GO:0009535">
    <property type="term" value="C:chloroplast thylakoid membrane"/>
    <property type="evidence" value="ECO:0000318"/>
    <property type="project" value="GO_Central"/>
</dbReference>
<dbReference type="CDD" id="cd02950">
    <property type="entry name" value="TxlA"/>
    <property type="match status" value="1"/>
</dbReference>
<reference evidence="3 5" key="2">
    <citation type="journal article" date="2018" name="Plant J.">
        <title>The Physcomitrella patens chromosome-scale assembly reveals moss genome structure and evolution.</title>
        <authorList>
            <person name="Lang D."/>
            <person name="Ullrich K.K."/>
            <person name="Murat F."/>
            <person name="Fuchs J."/>
            <person name="Jenkins J."/>
            <person name="Haas F.B."/>
            <person name="Piednoel M."/>
            <person name="Gundlach H."/>
            <person name="Van Bel M."/>
            <person name="Meyberg R."/>
            <person name="Vives C."/>
            <person name="Morata J."/>
            <person name="Symeonidi A."/>
            <person name="Hiss M."/>
            <person name="Muchero W."/>
            <person name="Kamisugi Y."/>
            <person name="Saleh O."/>
            <person name="Blanc G."/>
            <person name="Decker E.L."/>
            <person name="van Gessel N."/>
            <person name="Grimwood J."/>
            <person name="Hayes R.D."/>
            <person name="Graham S.W."/>
            <person name="Gunter L.E."/>
            <person name="McDaniel S.F."/>
            <person name="Hoernstein S.N.W."/>
            <person name="Larsson A."/>
            <person name="Li F.W."/>
            <person name="Perroud P.F."/>
            <person name="Phillips J."/>
            <person name="Ranjan P."/>
            <person name="Rokshar D.S."/>
            <person name="Rothfels C.J."/>
            <person name="Schneider L."/>
            <person name="Shu S."/>
            <person name="Stevenson D.W."/>
            <person name="Thummler F."/>
            <person name="Tillich M."/>
            <person name="Villarreal Aguilar J.C."/>
            <person name="Widiez T."/>
            <person name="Wong G.K."/>
            <person name="Wymore A."/>
            <person name="Zhang Y."/>
            <person name="Zimmer A.D."/>
            <person name="Quatrano R.S."/>
            <person name="Mayer K.F.X."/>
            <person name="Goodstein D."/>
            <person name="Casacuberta J.M."/>
            <person name="Vandepoele K."/>
            <person name="Reski R."/>
            <person name="Cuming A.C."/>
            <person name="Tuskan G.A."/>
            <person name="Maumus F."/>
            <person name="Salse J."/>
            <person name="Schmutz J."/>
            <person name="Rensing S.A."/>
        </authorList>
    </citation>
    <scope>NUCLEOTIDE SEQUENCE [LARGE SCALE GENOMIC DNA]</scope>
    <source>
        <strain evidence="4 5">cv. Gransden 2004</strain>
    </source>
</reference>
<dbReference type="EnsemblPlants" id="Pp3c22_350V3.1">
    <property type="protein sequence ID" value="Pp3c22_350V3.1"/>
    <property type="gene ID" value="Pp3c22_350"/>
</dbReference>
<dbReference type="SUPFAM" id="SSF52833">
    <property type="entry name" value="Thioredoxin-like"/>
    <property type="match status" value="1"/>
</dbReference>
<dbReference type="RefSeq" id="XP_024361492.1">
    <property type="nucleotide sequence ID" value="XM_024505724.2"/>
</dbReference>
<evidence type="ECO:0000313" key="5">
    <source>
        <dbReference type="Proteomes" id="UP000006727"/>
    </source>
</evidence>
<dbReference type="InterPro" id="IPR044241">
    <property type="entry name" value="TxlA/HCF164"/>
</dbReference>
<dbReference type="GO" id="GO:0016671">
    <property type="term" value="F:oxidoreductase activity, acting on a sulfur group of donors, disulfide as acceptor"/>
    <property type="evidence" value="ECO:0000318"/>
    <property type="project" value="GO_Central"/>
</dbReference>
<dbReference type="GeneID" id="112275382"/>
<evidence type="ECO:0000259" key="2">
    <source>
        <dbReference type="PROSITE" id="PS51352"/>
    </source>
</evidence>
<dbReference type="AlphaFoldDB" id="A0A2K1ILR2"/>
<dbReference type="PaxDb" id="3218-PP1S251_36V6.2"/>
<dbReference type="InterPro" id="IPR036249">
    <property type="entry name" value="Thioredoxin-like_sf"/>
</dbReference>
<feature type="domain" description="Thioredoxin" evidence="2">
    <location>
        <begin position="212"/>
        <end position="329"/>
    </location>
</feature>
<dbReference type="PANTHER" id="PTHR47353:SF1">
    <property type="entry name" value="THIOREDOXIN-LIKE PROTEIN HCF164, CHLOROPLASTIC"/>
    <property type="match status" value="1"/>
</dbReference>
<dbReference type="Gramene" id="Pp3c22_350V3.3">
    <property type="protein sequence ID" value="Pp3c22_350V3.3"/>
    <property type="gene ID" value="Pp3c22_350"/>
</dbReference>
<dbReference type="STRING" id="3218.A0A2K1ILR2"/>
<reference evidence="3 5" key="1">
    <citation type="journal article" date="2008" name="Science">
        <title>The Physcomitrella genome reveals evolutionary insights into the conquest of land by plants.</title>
        <authorList>
            <person name="Rensing S."/>
            <person name="Lang D."/>
            <person name="Zimmer A."/>
            <person name="Terry A."/>
            <person name="Salamov A."/>
            <person name="Shapiro H."/>
            <person name="Nishiyama T."/>
            <person name="Perroud P.-F."/>
            <person name="Lindquist E."/>
            <person name="Kamisugi Y."/>
            <person name="Tanahashi T."/>
            <person name="Sakakibara K."/>
            <person name="Fujita T."/>
            <person name="Oishi K."/>
            <person name="Shin-I T."/>
            <person name="Kuroki Y."/>
            <person name="Toyoda A."/>
            <person name="Suzuki Y."/>
            <person name="Hashimoto A."/>
            <person name="Yamaguchi K."/>
            <person name="Sugano A."/>
            <person name="Kohara Y."/>
            <person name="Fujiyama A."/>
            <person name="Anterola A."/>
            <person name="Aoki S."/>
            <person name="Ashton N."/>
            <person name="Barbazuk W.B."/>
            <person name="Barker E."/>
            <person name="Bennetzen J."/>
            <person name="Bezanilla M."/>
            <person name="Blankenship R."/>
            <person name="Cho S.H."/>
            <person name="Dutcher S."/>
            <person name="Estelle M."/>
            <person name="Fawcett J.A."/>
            <person name="Gundlach H."/>
            <person name="Hanada K."/>
            <person name="Heyl A."/>
            <person name="Hicks K.A."/>
            <person name="Hugh J."/>
            <person name="Lohr M."/>
            <person name="Mayer K."/>
            <person name="Melkozernov A."/>
            <person name="Murata T."/>
            <person name="Nelson D."/>
            <person name="Pils B."/>
            <person name="Prigge M."/>
            <person name="Reiss B."/>
            <person name="Renner T."/>
            <person name="Rombauts S."/>
            <person name="Rushton P."/>
            <person name="Sanderfoot A."/>
            <person name="Schween G."/>
            <person name="Shiu S.-H."/>
            <person name="Stueber K."/>
            <person name="Theodoulou F.L."/>
            <person name="Tu H."/>
            <person name="Van de Peer Y."/>
            <person name="Verrier P.J."/>
            <person name="Waters E."/>
            <person name="Wood A."/>
            <person name="Yang L."/>
            <person name="Cove D."/>
            <person name="Cuming A."/>
            <person name="Hasebe M."/>
            <person name="Lucas S."/>
            <person name="Mishler D.B."/>
            <person name="Reski R."/>
            <person name="Grigoriev I."/>
            <person name="Quatrano R.S."/>
            <person name="Boore J.L."/>
        </authorList>
    </citation>
    <scope>NUCLEOTIDE SEQUENCE [LARGE SCALE GENOMIC DNA]</scope>
    <source>
        <strain evidence="4 5">cv. Gransden 2004</strain>
    </source>
</reference>
<dbReference type="Gramene" id="Pp3c22_350V3.1">
    <property type="protein sequence ID" value="Pp3c22_350V3.1"/>
    <property type="gene ID" value="Pp3c22_350"/>
</dbReference>
<protein>
    <recommendedName>
        <fullName evidence="2">Thioredoxin domain-containing protein</fullName>
    </recommendedName>
</protein>
<gene>
    <name evidence="4" type="primary">LOC112275382</name>
    <name evidence="3" type="ORF">PHYPA_026524</name>
</gene>